<evidence type="ECO:0000256" key="9">
    <source>
        <dbReference type="ARBA" id="ARBA00022840"/>
    </source>
</evidence>
<dbReference type="Gene3D" id="3.30.450.20">
    <property type="entry name" value="PAS domain"/>
    <property type="match status" value="1"/>
</dbReference>
<dbReference type="PROSITE" id="PS50109">
    <property type="entry name" value="HIS_KIN"/>
    <property type="match status" value="1"/>
</dbReference>
<evidence type="ECO:0000259" key="13">
    <source>
        <dbReference type="PROSITE" id="PS50109"/>
    </source>
</evidence>
<evidence type="ECO:0000256" key="12">
    <source>
        <dbReference type="ARBA" id="ARBA00023136"/>
    </source>
</evidence>
<gene>
    <name evidence="14" type="ORF">AB2B41_15995</name>
</gene>
<dbReference type="CDD" id="cd00082">
    <property type="entry name" value="HisKA"/>
    <property type="match status" value="1"/>
</dbReference>
<dbReference type="InterPro" id="IPR003594">
    <property type="entry name" value="HATPase_dom"/>
</dbReference>
<keyword evidence="6" id="KW-0812">Transmembrane</keyword>
<name>A0ABV3RQC6_9RHOB</name>
<evidence type="ECO:0000313" key="14">
    <source>
        <dbReference type="EMBL" id="MEW9921116.1"/>
    </source>
</evidence>
<dbReference type="InterPro" id="IPR050351">
    <property type="entry name" value="BphY/WalK/GraS-like"/>
</dbReference>
<protein>
    <recommendedName>
        <fullName evidence="3">histidine kinase</fullName>
        <ecNumber evidence="3">2.7.13.3</ecNumber>
    </recommendedName>
</protein>
<dbReference type="InterPro" id="IPR004358">
    <property type="entry name" value="Sig_transdc_His_kin-like_C"/>
</dbReference>
<dbReference type="SUPFAM" id="SSF55785">
    <property type="entry name" value="PYP-like sensor domain (PAS domain)"/>
    <property type="match status" value="1"/>
</dbReference>
<dbReference type="InterPro" id="IPR000014">
    <property type="entry name" value="PAS"/>
</dbReference>
<dbReference type="RefSeq" id="WP_367878816.1">
    <property type="nucleotide sequence ID" value="NZ_JBFNXX010000012.1"/>
</dbReference>
<dbReference type="NCBIfam" id="TIGR00229">
    <property type="entry name" value="sensory_box"/>
    <property type="match status" value="1"/>
</dbReference>
<comment type="subcellular location">
    <subcellularLocation>
        <location evidence="2">Membrane</location>
        <topology evidence="2">Multi-pass membrane protein</topology>
    </subcellularLocation>
</comment>
<dbReference type="SUPFAM" id="SSF47384">
    <property type="entry name" value="Homodimeric domain of signal transducing histidine kinase"/>
    <property type="match status" value="1"/>
</dbReference>
<dbReference type="InterPro" id="IPR003661">
    <property type="entry name" value="HisK_dim/P_dom"/>
</dbReference>
<proteinExistence type="predicted"/>
<feature type="domain" description="Histidine kinase" evidence="13">
    <location>
        <begin position="143"/>
        <end position="352"/>
    </location>
</feature>
<dbReference type="PANTHER" id="PTHR42878">
    <property type="entry name" value="TWO-COMPONENT HISTIDINE KINASE"/>
    <property type="match status" value="1"/>
</dbReference>
<keyword evidence="11" id="KW-0902">Two-component regulatory system</keyword>
<dbReference type="PRINTS" id="PR00344">
    <property type="entry name" value="BCTRLSENSOR"/>
</dbReference>
<evidence type="ECO:0000256" key="5">
    <source>
        <dbReference type="ARBA" id="ARBA00022679"/>
    </source>
</evidence>
<keyword evidence="12" id="KW-0472">Membrane</keyword>
<comment type="catalytic activity">
    <reaction evidence="1">
        <text>ATP + protein L-histidine = ADP + protein N-phospho-L-histidine.</text>
        <dbReference type="EC" id="2.7.13.3"/>
    </reaction>
</comment>
<keyword evidence="5" id="KW-0808">Transferase</keyword>
<dbReference type="Pfam" id="PF02518">
    <property type="entry name" value="HATPase_c"/>
    <property type="match status" value="1"/>
</dbReference>
<dbReference type="PANTHER" id="PTHR42878:SF7">
    <property type="entry name" value="SENSOR HISTIDINE KINASE GLRK"/>
    <property type="match status" value="1"/>
</dbReference>
<dbReference type="InterPro" id="IPR035965">
    <property type="entry name" value="PAS-like_dom_sf"/>
</dbReference>
<dbReference type="EC" id="2.7.13.3" evidence="3"/>
<evidence type="ECO:0000256" key="1">
    <source>
        <dbReference type="ARBA" id="ARBA00000085"/>
    </source>
</evidence>
<sequence length="365" mass="39543">MRLNERALLDQIDHAIFVIEPDAEGRPVYACINRFACAILGRSEQSVIGLSAKELYPGRLGEIAFHHHAGALASGQPRSYEIHLPIRGSERLVRTTLRPVTDGRGHTLRLIGSSTDITGSHIMRQMQANVETMNIEAEDFVALAAHDLRAPLRHVSAIADMLREGFVDMGDGKLELIDMLEELGTRAMELIADVLSHAEATSLTPESTQSCFDFSDLVREVMGLLDPSGHCHCDIGEGRIKGDRIVTQIILRNLADNAIKYASGSDGHATLHLCFLHRDCGDGFVEVVVQDNGKGFADPAILFLQEGKLRTGSGFGLFGIRRLIRARGGTMKAENLRGGQGARVVFRLPGSAVSAHAALPSSRAG</sequence>
<evidence type="ECO:0000313" key="15">
    <source>
        <dbReference type="Proteomes" id="UP001556098"/>
    </source>
</evidence>
<dbReference type="Gene3D" id="1.10.287.130">
    <property type="match status" value="1"/>
</dbReference>
<dbReference type="SMART" id="SM00388">
    <property type="entry name" value="HisKA"/>
    <property type="match status" value="1"/>
</dbReference>
<dbReference type="InterPro" id="IPR005467">
    <property type="entry name" value="His_kinase_dom"/>
</dbReference>
<dbReference type="CDD" id="cd00130">
    <property type="entry name" value="PAS"/>
    <property type="match status" value="1"/>
</dbReference>
<reference evidence="14 15" key="1">
    <citation type="submission" date="2024-07" db="EMBL/GenBank/DDBJ databases">
        <title>Marimonas sp.nov., isolated from tidal-flat sediment.</title>
        <authorList>
            <person name="Jayan J.N."/>
            <person name="Lee S.S."/>
        </authorList>
    </citation>
    <scope>NUCLEOTIDE SEQUENCE [LARGE SCALE GENOMIC DNA]</scope>
    <source>
        <strain evidence="14 15">MJW-29</strain>
    </source>
</reference>
<dbReference type="Pfam" id="PF08448">
    <property type="entry name" value="PAS_4"/>
    <property type="match status" value="1"/>
</dbReference>
<keyword evidence="9 14" id="KW-0067">ATP-binding</keyword>
<evidence type="ECO:0000256" key="11">
    <source>
        <dbReference type="ARBA" id="ARBA00023012"/>
    </source>
</evidence>
<keyword evidence="15" id="KW-1185">Reference proteome</keyword>
<evidence type="ECO:0000256" key="8">
    <source>
        <dbReference type="ARBA" id="ARBA00022777"/>
    </source>
</evidence>
<dbReference type="InterPro" id="IPR036890">
    <property type="entry name" value="HATPase_C_sf"/>
</dbReference>
<dbReference type="InterPro" id="IPR013656">
    <property type="entry name" value="PAS_4"/>
</dbReference>
<evidence type="ECO:0000256" key="4">
    <source>
        <dbReference type="ARBA" id="ARBA00022553"/>
    </source>
</evidence>
<dbReference type="Gene3D" id="3.30.565.10">
    <property type="entry name" value="Histidine kinase-like ATPase, C-terminal domain"/>
    <property type="match status" value="1"/>
</dbReference>
<evidence type="ECO:0000256" key="3">
    <source>
        <dbReference type="ARBA" id="ARBA00012438"/>
    </source>
</evidence>
<dbReference type="InterPro" id="IPR036097">
    <property type="entry name" value="HisK_dim/P_sf"/>
</dbReference>
<accession>A0ABV3RQC6</accession>
<organism evidence="14 15">
    <name type="scientific">Sulfitobacter sediminis</name>
    <dbReference type="NCBI Taxonomy" id="3234186"/>
    <lineage>
        <taxon>Bacteria</taxon>
        <taxon>Pseudomonadati</taxon>
        <taxon>Pseudomonadota</taxon>
        <taxon>Alphaproteobacteria</taxon>
        <taxon>Rhodobacterales</taxon>
        <taxon>Roseobacteraceae</taxon>
        <taxon>Sulfitobacter</taxon>
    </lineage>
</organism>
<dbReference type="SUPFAM" id="SSF55874">
    <property type="entry name" value="ATPase domain of HSP90 chaperone/DNA topoisomerase II/histidine kinase"/>
    <property type="match status" value="1"/>
</dbReference>
<evidence type="ECO:0000256" key="7">
    <source>
        <dbReference type="ARBA" id="ARBA00022741"/>
    </source>
</evidence>
<keyword evidence="10" id="KW-1133">Transmembrane helix</keyword>
<evidence type="ECO:0000256" key="6">
    <source>
        <dbReference type="ARBA" id="ARBA00022692"/>
    </source>
</evidence>
<comment type="caution">
    <text evidence="14">The sequence shown here is derived from an EMBL/GenBank/DDBJ whole genome shotgun (WGS) entry which is preliminary data.</text>
</comment>
<keyword evidence="4" id="KW-0597">Phosphoprotein</keyword>
<keyword evidence="8" id="KW-0418">Kinase</keyword>
<keyword evidence="7" id="KW-0547">Nucleotide-binding</keyword>
<evidence type="ECO:0000256" key="10">
    <source>
        <dbReference type="ARBA" id="ARBA00022989"/>
    </source>
</evidence>
<dbReference type="SMART" id="SM00387">
    <property type="entry name" value="HATPase_c"/>
    <property type="match status" value="1"/>
</dbReference>
<dbReference type="Proteomes" id="UP001556098">
    <property type="component" value="Unassembled WGS sequence"/>
</dbReference>
<dbReference type="EMBL" id="JBFNXX010000012">
    <property type="protein sequence ID" value="MEW9921116.1"/>
    <property type="molecule type" value="Genomic_DNA"/>
</dbReference>
<dbReference type="GO" id="GO:0005524">
    <property type="term" value="F:ATP binding"/>
    <property type="evidence" value="ECO:0007669"/>
    <property type="project" value="UniProtKB-KW"/>
</dbReference>
<evidence type="ECO:0000256" key="2">
    <source>
        <dbReference type="ARBA" id="ARBA00004141"/>
    </source>
</evidence>